<feature type="compositionally biased region" description="Basic and acidic residues" evidence="15">
    <location>
        <begin position="60"/>
        <end position="75"/>
    </location>
</feature>
<dbReference type="PANTHER" id="PTHR10133">
    <property type="entry name" value="DNA POLYMERASE I"/>
    <property type="match status" value="1"/>
</dbReference>
<dbReference type="SMART" id="SM00482">
    <property type="entry name" value="POLAc"/>
    <property type="match status" value="1"/>
</dbReference>
<dbReference type="SUPFAM" id="SSF56672">
    <property type="entry name" value="DNA/RNA polymerases"/>
    <property type="match status" value="1"/>
</dbReference>
<dbReference type="InterPro" id="IPR001098">
    <property type="entry name" value="DNA-dir_DNA_pol_A_palm_dom"/>
</dbReference>
<comment type="similarity">
    <text evidence="2">Belongs to the DNA polymerase type-A family.</text>
</comment>
<evidence type="ECO:0000256" key="3">
    <source>
        <dbReference type="ARBA" id="ARBA00012417"/>
    </source>
</evidence>
<dbReference type="GO" id="GO:0003887">
    <property type="term" value="F:DNA-directed DNA polymerase activity"/>
    <property type="evidence" value="ECO:0007669"/>
    <property type="project" value="UniProtKB-KW"/>
</dbReference>
<dbReference type="CDD" id="cd08638">
    <property type="entry name" value="DNA_pol_A_theta"/>
    <property type="match status" value="1"/>
</dbReference>
<feature type="region of interest" description="Disordered" evidence="15">
    <location>
        <begin position="46"/>
        <end position="107"/>
    </location>
</feature>
<keyword evidence="5" id="KW-0548">Nucleotidyltransferase</keyword>
<keyword evidence="4" id="KW-0808">Transferase</keyword>
<dbReference type="Pfam" id="PF00476">
    <property type="entry name" value="DNA_pol_A"/>
    <property type="match status" value="1"/>
</dbReference>
<dbReference type="Gene3D" id="1.20.1060.10">
    <property type="entry name" value="Taq DNA Polymerase, Chain T, domain 4"/>
    <property type="match status" value="1"/>
</dbReference>
<dbReference type="EMBL" id="JABVXQ010000001">
    <property type="protein sequence ID" value="KAF6132175.1"/>
    <property type="molecule type" value="Genomic_DNA"/>
</dbReference>
<keyword evidence="8" id="KW-0239">DNA-directed DNA polymerase</keyword>
<comment type="caution">
    <text evidence="17">The sequence shown here is derived from an EMBL/GenBank/DDBJ whole genome shotgun (WGS) entry which is preliminary data.</text>
</comment>
<reference evidence="17 18" key="1">
    <citation type="journal article" date="2020" name="Nature">
        <title>Six reference-quality genomes reveal evolution of bat adaptations.</title>
        <authorList>
            <person name="Jebb D."/>
            <person name="Huang Z."/>
            <person name="Pippel M."/>
            <person name="Hughes G.M."/>
            <person name="Lavrichenko K."/>
            <person name="Devanna P."/>
            <person name="Winkler S."/>
            <person name="Jermiin L.S."/>
            <person name="Skirmuntt E.C."/>
            <person name="Katzourakis A."/>
            <person name="Burkitt-Gray L."/>
            <person name="Ray D.A."/>
            <person name="Sullivan K.A.M."/>
            <person name="Roscito J.G."/>
            <person name="Kirilenko B.M."/>
            <person name="Davalos L.M."/>
            <person name="Corthals A.P."/>
            <person name="Power M.L."/>
            <person name="Jones G."/>
            <person name="Ransome R.D."/>
            <person name="Dechmann D.K.N."/>
            <person name="Locatelli A.G."/>
            <person name="Puechmaille S.J."/>
            <person name="Fedrigo O."/>
            <person name="Jarvis E.D."/>
            <person name="Hiller M."/>
            <person name="Vernes S.C."/>
            <person name="Myers E.W."/>
            <person name="Teeling E.C."/>
        </authorList>
    </citation>
    <scope>NUCLEOTIDE SEQUENCE [LARGE SCALE GENOMIC DNA]</scope>
    <source>
        <strain evidence="17">Bat1K_MPI-CBG_1</strain>
    </source>
</reference>
<evidence type="ECO:0000259" key="16">
    <source>
        <dbReference type="SMART" id="SM00482"/>
    </source>
</evidence>
<comment type="subunit">
    <text evidence="13">Interacts with FANCD2, FANCI, PCNA, RAD51 and HELQ.</text>
</comment>
<evidence type="ECO:0000256" key="6">
    <source>
        <dbReference type="ARBA" id="ARBA00022705"/>
    </source>
</evidence>
<dbReference type="InterPro" id="IPR043502">
    <property type="entry name" value="DNA/RNA_pol_sf"/>
</dbReference>
<dbReference type="PRINTS" id="PR00868">
    <property type="entry name" value="DNAPOLI"/>
</dbReference>
<keyword evidence="9" id="KW-0238">DNA-binding</keyword>
<evidence type="ECO:0000256" key="15">
    <source>
        <dbReference type="SAM" id="MobiDB-lite"/>
    </source>
</evidence>
<dbReference type="Gene3D" id="3.30.70.370">
    <property type="match status" value="1"/>
</dbReference>
<keyword evidence="7" id="KW-0227">DNA damage</keyword>
<dbReference type="GO" id="GO:0005634">
    <property type="term" value="C:nucleus"/>
    <property type="evidence" value="ECO:0007669"/>
    <property type="project" value="UniProtKB-SubCell"/>
</dbReference>
<evidence type="ECO:0000256" key="2">
    <source>
        <dbReference type="ARBA" id="ARBA00007705"/>
    </source>
</evidence>
<evidence type="ECO:0000256" key="5">
    <source>
        <dbReference type="ARBA" id="ARBA00022695"/>
    </source>
</evidence>
<feature type="region of interest" description="Disordered" evidence="15">
    <location>
        <begin position="821"/>
        <end position="904"/>
    </location>
</feature>
<evidence type="ECO:0000256" key="11">
    <source>
        <dbReference type="ARBA" id="ARBA00023242"/>
    </source>
</evidence>
<evidence type="ECO:0000256" key="8">
    <source>
        <dbReference type="ARBA" id="ARBA00022932"/>
    </source>
</evidence>
<evidence type="ECO:0000256" key="1">
    <source>
        <dbReference type="ARBA" id="ARBA00004123"/>
    </source>
</evidence>
<dbReference type="GO" id="GO:0006261">
    <property type="term" value="P:DNA-templated DNA replication"/>
    <property type="evidence" value="ECO:0007669"/>
    <property type="project" value="InterPro"/>
</dbReference>
<accession>A0A834ESY2</accession>
<dbReference type="FunFam" id="1.10.150.20:FF:000002">
    <property type="entry name" value="DNA polymerase I"/>
    <property type="match status" value="1"/>
</dbReference>
<keyword evidence="11" id="KW-0539">Nucleus</keyword>
<gene>
    <name evidence="17" type="ORF">HJG60_015275</name>
</gene>
<dbReference type="GO" id="GO:0006302">
    <property type="term" value="P:double-strand break repair"/>
    <property type="evidence" value="ECO:0007669"/>
    <property type="project" value="TreeGrafter"/>
</dbReference>
<evidence type="ECO:0000256" key="13">
    <source>
        <dbReference type="ARBA" id="ARBA00065498"/>
    </source>
</evidence>
<dbReference type="InterPro" id="IPR036397">
    <property type="entry name" value="RNaseH_sf"/>
</dbReference>
<dbReference type="Proteomes" id="UP000664940">
    <property type="component" value="Unassembled WGS sequence"/>
</dbReference>
<evidence type="ECO:0000313" key="17">
    <source>
        <dbReference type="EMBL" id="KAF6132175.1"/>
    </source>
</evidence>
<dbReference type="AlphaFoldDB" id="A0A834ESY2"/>
<comment type="subcellular location">
    <subcellularLocation>
        <location evidence="1">Nucleus</location>
    </subcellularLocation>
</comment>
<dbReference type="Gene3D" id="3.30.420.10">
    <property type="entry name" value="Ribonuclease H-like superfamily/Ribonuclease H"/>
    <property type="match status" value="1"/>
</dbReference>
<sequence length="924" mass="101470">MKMENYEAFVGFDLCQIPLSSVAQKIMSALHSGNLVESVNWRENEKTAEAVNKSSVERSGPPHDGKNQALGEKRHSSLTSQTPGACIGLSPRPATSRLSEQLPPDQQQNISSAAAASFLMPQHKREASVLQKMEHKRKYFLEKYINNENEDSTNLKRKRITCDNSPEKTTKQEALGEADKADASLNSGDSRAFRDHFCDTRYLDDLEKSQLIDTLQQAAAVVVTLMYKDGSTQLRSDQAPPPSVKGVVVLLLQSREEGGRGLPAAAASGQGPEGGFSPGDRYIYIETEHSSVWGQEPEAHSPFARNVLFQILKCDCPVICYNAKDFVRTVLQFLGDDGSWKRVADFTGLDPSIAAWLIDPRDAAPSFEDLVARYSENPSTVQVSSTYGNASKSTVHQNIRANLRILYRLTMDLCSQLKVCGLWRLFCTLELPLIPILAVMESHSIRVNQEELERTSVLLGSRLKELEQEAHLVAGEQFLITSSTQLREVLFGKLKLHLRGPVEMPPRTGPQRHLSTSEAVLHALRDLHPLPKIILEHRQVHKVKSSFVDGLLAFVNKGSVSSTWNQTGTVTGRLSAKRPNIQGISKHPIRITRPRDYRGTAEDTLTIAPRAVFVAAEGHSFLAADFSQIELRILAHLSGDPELLKLFQESERDDVFSTLTSQWKDVPADRVTDADRERTKKVVYSVVYGAGKERLAACLGVTVQEASQFLESFLQKYKKIKDFAQATIAGCRQTGYVTSLMGRRRPLPGIRARDWQLRAQAERQAVNFVVQGSAADLCKMAMTHIFAAVAASPALTARLVAQIHDELLFEVEDPQVAEFAGAPEGEPECRPLLGTPGAPAGGPGPSATPTPCGVSKQPPGRRAPGQHLHPAPAFPPWILSVAPGDSGRTEPVSTGPGRGLAHGQRLPVFASRTRLQRVLGRPLE</sequence>
<dbReference type="Gene3D" id="1.10.150.20">
    <property type="entry name" value="5' to 3' exonuclease, C-terminal subdomain"/>
    <property type="match status" value="1"/>
</dbReference>
<dbReference type="Pfam" id="PF18049">
    <property type="entry name" value="DNA_pol_P_Exo"/>
    <property type="match status" value="1"/>
</dbReference>
<feature type="domain" description="DNA-directed DNA polymerase family A palm" evidence="16">
    <location>
        <begin position="610"/>
        <end position="815"/>
    </location>
</feature>
<dbReference type="GO" id="GO:0003677">
    <property type="term" value="F:DNA binding"/>
    <property type="evidence" value="ECO:0007669"/>
    <property type="project" value="UniProtKB-KW"/>
</dbReference>
<proteinExistence type="inferred from homology"/>
<evidence type="ECO:0000256" key="14">
    <source>
        <dbReference type="ARBA" id="ARBA00073328"/>
    </source>
</evidence>
<evidence type="ECO:0000256" key="4">
    <source>
        <dbReference type="ARBA" id="ARBA00022679"/>
    </source>
</evidence>
<dbReference type="PANTHER" id="PTHR10133:SF27">
    <property type="entry name" value="DNA POLYMERASE NU"/>
    <property type="match status" value="1"/>
</dbReference>
<dbReference type="FunFam" id="1.20.1060.10:FF:000001">
    <property type="entry name" value="DNA polymerase I"/>
    <property type="match status" value="1"/>
</dbReference>
<dbReference type="FunFam" id="3.30.420.10:FF:000070">
    <property type="entry name" value="DNA polymerase nu"/>
    <property type="match status" value="1"/>
</dbReference>
<keyword evidence="10" id="KW-0234">DNA repair</keyword>
<evidence type="ECO:0000256" key="10">
    <source>
        <dbReference type="ARBA" id="ARBA00023204"/>
    </source>
</evidence>
<organism evidence="17 18">
    <name type="scientific">Phyllostomus discolor</name>
    <name type="common">pale spear-nosed bat</name>
    <dbReference type="NCBI Taxonomy" id="89673"/>
    <lineage>
        <taxon>Eukaryota</taxon>
        <taxon>Metazoa</taxon>
        <taxon>Chordata</taxon>
        <taxon>Craniata</taxon>
        <taxon>Vertebrata</taxon>
        <taxon>Euteleostomi</taxon>
        <taxon>Mammalia</taxon>
        <taxon>Eutheria</taxon>
        <taxon>Laurasiatheria</taxon>
        <taxon>Chiroptera</taxon>
        <taxon>Yangochiroptera</taxon>
        <taxon>Phyllostomidae</taxon>
        <taxon>Phyllostominae</taxon>
        <taxon>Phyllostomus</taxon>
    </lineage>
</organism>
<name>A0A834ESY2_9CHIR</name>
<feature type="region of interest" description="Disordered" evidence="15">
    <location>
        <begin position="162"/>
        <end position="187"/>
    </location>
</feature>
<keyword evidence="6" id="KW-0235">DNA replication</keyword>
<evidence type="ECO:0000313" key="18">
    <source>
        <dbReference type="Proteomes" id="UP000664940"/>
    </source>
</evidence>
<feature type="compositionally biased region" description="Polar residues" evidence="15">
    <location>
        <begin position="96"/>
        <end position="107"/>
    </location>
</feature>
<evidence type="ECO:0000256" key="12">
    <source>
        <dbReference type="ARBA" id="ARBA00049244"/>
    </source>
</evidence>
<comment type="catalytic activity">
    <reaction evidence="12">
        <text>DNA(n) + a 2'-deoxyribonucleoside 5'-triphosphate = DNA(n+1) + diphosphate</text>
        <dbReference type="Rhea" id="RHEA:22508"/>
        <dbReference type="Rhea" id="RHEA-COMP:17339"/>
        <dbReference type="Rhea" id="RHEA-COMP:17340"/>
        <dbReference type="ChEBI" id="CHEBI:33019"/>
        <dbReference type="ChEBI" id="CHEBI:61560"/>
        <dbReference type="ChEBI" id="CHEBI:173112"/>
        <dbReference type="EC" id="2.7.7.7"/>
    </reaction>
</comment>
<protein>
    <recommendedName>
        <fullName evidence="14">DNA polymerase nu</fullName>
        <ecNumber evidence="3">2.7.7.7</ecNumber>
    </recommendedName>
</protein>
<dbReference type="InterPro" id="IPR002298">
    <property type="entry name" value="DNA_polymerase_A"/>
</dbReference>
<evidence type="ECO:0000256" key="9">
    <source>
        <dbReference type="ARBA" id="ARBA00023125"/>
    </source>
</evidence>
<evidence type="ECO:0000256" key="7">
    <source>
        <dbReference type="ARBA" id="ARBA00022763"/>
    </source>
</evidence>
<dbReference type="InterPro" id="IPR040940">
    <property type="entry name" value="DNA_pol_P_Exo"/>
</dbReference>
<dbReference type="EC" id="2.7.7.7" evidence="3"/>